<dbReference type="STRING" id="7739.C3YJH2"/>
<feature type="coiled-coil region" evidence="2">
    <location>
        <begin position="293"/>
        <end position="334"/>
    </location>
</feature>
<dbReference type="InterPro" id="IPR027897">
    <property type="entry name" value="DUF4559"/>
</dbReference>
<evidence type="ECO:0008006" key="7">
    <source>
        <dbReference type="Google" id="ProtNLM"/>
    </source>
</evidence>
<dbReference type="EMBL" id="GG666520">
    <property type="protein sequence ID" value="EEN59571.1"/>
    <property type="molecule type" value="Genomic_DNA"/>
</dbReference>
<dbReference type="SMART" id="SM00358">
    <property type="entry name" value="DSRM"/>
    <property type="match status" value="5"/>
</dbReference>
<dbReference type="AlphaFoldDB" id="C3YJH2"/>
<feature type="domain" description="DRBM" evidence="4">
    <location>
        <begin position="1190"/>
        <end position="1208"/>
    </location>
</feature>
<evidence type="ECO:0000256" key="1">
    <source>
        <dbReference type="PROSITE-ProRule" id="PRU00266"/>
    </source>
</evidence>
<feature type="region of interest" description="Disordered" evidence="3">
    <location>
        <begin position="525"/>
        <end position="544"/>
    </location>
</feature>
<dbReference type="eggNOG" id="ENOG502QR6P">
    <property type="taxonomic scope" value="Eukaryota"/>
</dbReference>
<sequence>MSLQDRRNNEGYKNWLRVGLALLATRDGLTNVTLRAAKELHAALKAKLGDIVEKCTCNPKKKEECKDCKPWRQELATYYKGAKSQIYWTNCTPNKWSKEPWEVAKVFMPRGQSIANIGPETSDTSALLNFLVHCKCCNKYVSVKATQKVIEVRNRTMHSADLTFSQQAFQYHMSALLNLMRDPTLGSDQAAKKAADEISKIQTGEFHIGADKACADAEVRVLTDLMEGYRKSLELHEKELGDHATRLDALEQGMVSGEEVPSKAINSILDMVNGNADLQSVLQGQASELSTILQQYQTRLGKVEGDVSNIKDEVNQLEKAMTNQKAQLDDVTTRVDDEFSDVRAAIGDVRTSVDDVKEDLTKVKQKLLEAPPGSPKSTPGASISCKNNLQEYLDKEKLPKPKYVRIEGEGANAGQPPFTYRVVLQYKNALCRPEGGFASKKVAIQKAYPTHFRAELQEYLKKQGQDPDIEVIQDEQGFSAQVRMTGRAEFPQGDTSSTKKEAEQSAAEKALLALGLPLPILVHPRQTSPKHGANASNKVKDDRKTSSVVIRAAIPEDNTDYKTVLKGHVKKQKLPAPFYKTQPEGDVFKSTVTFQTRGAYQTTEPAKGKKEAEQNAAKEVVRMLGISFRDTNYKGALQESVGSSDAPTYHTYKCQEGIVSVVRCRAIIEPCSFQVTTPEDPDEFQADVTRLPSGSTVNKVTAAEQRVAKFALDILGLPCEGTKQTPPMVTSLPETKGADISSAKAKTTKEDAKVPAPTVAAALGIKGTISSQAPAKSLPDTEAKHTETDGPSSQVEVGREATVSKDSVPYKDILQKHVQDQKLPSPRYKDVKGEENTLSTVSFKTRGAYQTKEPAKSKKEAEQNAAKAVLEMLKVKARDANYKGALQEYATKENPSGIPTYYTYRNQDGYISVVRCQAISEPCSFSLVTPEEDTKILQAEDATTPSLSQGDNCEIARQNVAKFAVSVLGILQQSPPGRSSTADTAPKPKEEKDFNTRAKKENPKGKELESATTTAPGTDKTGTSNRKAPTSTAAEPSVVHVAGSRLQDDDKPAPADDSIRNYKAILQQHVQKQRLQLPPPKYNDSITEEKTFLSTVRFETAGAFLTTEVAPSKKDSEQNAAKSVIDLLEHRSDNERNYKGVLQQYAIKLDSADVPKYQTYSSEGGFKTVVSCRAITKTASFEVTSEACNSKKEAQQRAARRAVELLDIPLK</sequence>
<dbReference type="Gene3D" id="1.20.5.340">
    <property type="match status" value="1"/>
</dbReference>
<feature type="compositionally biased region" description="Basic and acidic residues" evidence="3">
    <location>
        <begin position="779"/>
        <end position="788"/>
    </location>
</feature>
<evidence type="ECO:0000259" key="4">
    <source>
        <dbReference type="PROSITE" id="PS50137"/>
    </source>
</evidence>
<evidence type="ECO:0000259" key="5">
    <source>
        <dbReference type="PROSITE" id="PS50192"/>
    </source>
</evidence>
<dbReference type="Pfam" id="PF15112">
    <property type="entry name" value="DUF4559"/>
    <property type="match status" value="1"/>
</dbReference>
<dbReference type="PANTHER" id="PTHR35083">
    <property type="entry name" value="RGD1565685 PROTEIN"/>
    <property type="match status" value="1"/>
</dbReference>
<dbReference type="InParanoid" id="C3YJH2"/>
<feature type="domain" description="DRBM" evidence="4">
    <location>
        <begin position="809"/>
        <end position="875"/>
    </location>
</feature>
<dbReference type="SUPFAM" id="SSF54768">
    <property type="entry name" value="dsRNA-binding domain-like"/>
    <property type="match status" value="5"/>
</dbReference>
<dbReference type="Pfam" id="PF00035">
    <property type="entry name" value="dsrm"/>
    <property type="match status" value="5"/>
</dbReference>
<feature type="compositionally biased region" description="Polar residues" evidence="3">
    <location>
        <begin position="525"/>
        <end position="537"/>
    </location>
</feature>
<dbReference type="InterPro" id="IPR000727">
    <property type="entry name" value="T_SNARE_dom"/>
</dbReference>
<feature type="compositionally biased region" description="Low complexity" evidence="3">
    <location>
        <begin position="1011"/>
        <end position="1023"/>
    </location>
</feature>
<reference evidence="6" key="1">
    <citation type="journal article" date="2008" name="Nature">
        <title>The amphioxus genome and the evolution of the chordate karyotype.</title>
        <authorList>
            <consortium name="US DOE Joint Genome Institute (JGI-PGF)"/>
            <person name="Putnam N.H."/>
            <person name="Butts T."/>
            <person name="Ferrier D.E.K."/>
            <person name="Furlong R.F."/>
            <person name="Hellsten U."/>
            <person name="Kawashima T."/>
            <person name="Robinson-Rechavi M."/>
            <person name="Shoguchi E."/>
            <person name="Terry A."/>
            <person name="Yu J.-K."/>
            <person name="Benito-Gutierrez E.L."/>
            <person name="Dubchak I."/>
            <person name="Garcia-Fernandez J."/>
            <person name="Gibson-Brown J.J."/>
            <person name="Grigoriev I.V."/>
            <person name="Horton A.C."/>
            <person name="de Jong P.J."/>
            <person name="Jurka J."/>
            <person name="Kapitonov V.V."/>
            <person name="Kohara Y."/>
            <person name="Kuroki Y."/>
            <person name="Lindquist E."/>
            <person name="Lucas S."/>
            <person name="Osoegawa K."/>
            <person name="Pennacchio L.A."/>
            <person name="Salamov A.A."/>
            <person name="Satou Y."/>
            <person name="Sauka-Spengler T."/>
            <person name="Schmutz J."/>
            <person name="Shin-I T."/>
            <person name="Toyoda A."/>
            <person name="Bronner-Fraser M."/>
            <person name="Fujiyama A."/>
            <person name="Holland L.Z."/>
            <person name="Holland P.W.H."/>
            <person name="Satoh N."/>
            <person name="Rokhsar D.S."/>
        </authorList>
    </citation>
    <scope>NUCLEOTIDE SEQUENCE [LARGE SCALE GENOMIC DNA]</scope>
    <source>
        <strain evidence="6">S238N-H82</strain>
        <tissue evidence="6">Testes</tissue>
    </source>
</reference>
<name>C3YJH2_BRAFL</name>
<dbReference type="PANTHER" id="PTHR35083:SF1">
    <property type="entry name" value="RGD1565685 PROTEIN"/>
    <property type="match status" value="1"/>
</dbReference>
<feature type="compositionally biased region" description="Basic and acidic residues" evidence="3">
    <location>
        <begin position="986"/>
        <end position="1009"/>
    </location>
</feature>
<proteinExistence type="predicted"/>
<evidence type="ECO:0000256" key="2">
    <source>
        <dbReference type="SAM" id="Coils"/>
    </source>
</evidence>
<feature type="domain" description="T-SNARE coiled-coil homology" evidence="5">
    <location>
        <begin position="290"/>
        <end position="352"/>
    </location>
</feature>
<feature type="compositionally biased region" description="Polar residues" evidence="3">
    <location>
        <begin position="973"/>
        <end position="983"/>
    </location>
</feature>
<feature type="region of interest" description="Disordered" evidence="3">
    <location>
        <begin position="771"/>
        <end position="810"/>
    </location>
</feature>
<evidence type="ECO:0000256" key="3">
    <source>
        <dbReference type="SAM" id="MobiDB-lite"/>
    </source>
</evidence>
<dbReference type="PROSITE" id="PS50192">
    <property type="entry name" value="T_SNARE"/>
    <property type="match status" value="1"/>
</dbReference>
<dbReference type="GO" id="GO:0003723">
    <property type="term" value="F:RNA binding"/>
    <property type="evidence" value="ECO:0007669"/>
    <property type="project" value="UniProtKB-UniRule"/>
</dbReference>
<organism>
    <name type="scientific">Branchiostoma floridae</name>
    <name type="common">Florida lancelet</name>
    <name type="synonym">Amphioxus</name>
    <dbReference type="NCBI Taxonomy" id="7739"/>
    <lineage>
        <taxon>Eukaryota</taxon>
        <taxon>Metazoa</taxon>
        <taxon>Chordata</taxon>
        <taxon>Cephalochordata</taxon>
        <taxon>Leptocardii</taxon>
        <taxon>Amphioxiformes</taxon>
        <taxon>Branchiostomatidae</taxon>
        <taxon>Branchiostoma</taxon>
    </lineage>
</organism>
<feature type="domain" description="DRBM" evidence="4">
    <location>
        <begin position="1061"/>
        <end position="1130"/>
    </location>
</feature>
<evidence type="ECO:0000313" key="6">
    <source>
        <dbReference type="EMBL" id="EEN59571.1"/>
    </source>
</evidence>
<feature type="region of interest" description="Disordered" evidence="3">
    <location>
        <begin position="973"/>
        <end position="1056"/>
    </location>
</feature>
<protein>
    <recommendedName>
        <fullName evidence="7">DRBM domain-containing protein</fullName>
    </recommendedName>
</protein>
<accession>C3YJH2</accession>
<dbReference type="PROSITE" id="PS50137">
    <property type="entry name" value="DS_RBD"/>
    <property type="match status" value="4"/>
</dbReference>
<dbReference type="Gene3D" id="3.30.160.20">
    <property type="match status" value="6"/>
</dbReference>
<keyword evidence="2" id="KW-0175">Coiled coil</keyword>
<dbReference type="InterPro" id="IPR014720">
    <property type="entry name" value="dsRBD_dom"/>
</dbReference>
<keyword evidence="1" id="KW-0694">RNA-binding</keyword>
<feature type="compositionally biased region" description="Polar residues" evidence="3">
    <location>
        <begin position="1024"/>
        <end position="1034"/>
    </location>
</feature>
<feature type="domain" description="DRBM" evidence="4">
    <location>
        <begin position="451"/>
        <end position="516"/>
    </location>
</feature>
<feature type="compositionally biased region" description="Basic and acidic residues" evidence="3">
    <location>
        <begin position="1046"/>
        <end position="1056"/>
    </location>
</feature>
<gene>
    <name evidence="6" type="ORF">BRAFLDRAFT_79093</name>
</gene>